<gene>
    <name evidence="12" type="ORF">HOLleu_10442</name>
</gene>
<dbReference type="InterPro" id="IPR036388">
    <property type="entry name" value="WH-like_DNA-bd_sf"/>
</dbReference>
<feature type="domain" description="ZZ-type" evidence="8">
    <location>
        <begin position="6"/>
        <end position="62"/>
    </location>
</feature>
<dbReference type="GO" id="GO:0003713">
    <property type="term" value="F:transcription coactivator activity"/>
    <property type="evidence" value="ECO:0007669"/>
    <property type="project" value="InterPro"/>
</dbReference>
<dbReference type="Gene3D" id="1.10.10.60">
    <property type="entry name" value="Homeodomain-like"/>
    <property type="match status" value="1"/>
</dbReference>
<dbReference type="SUPFAM" id="SSF57850">
    <property type="entry name" value="RING/U-box"/>
    <property type="match status" value="1"/>
</dbReference>
<dbReference type="EMBL" id="JAIZAY010000004">
    <property type="protein sequence ID" value="KAJ8043383.1"/>
    <property type="molecule type" value="Genomic_DNA"/>
</dbReference>
<dbReference type="PROSITE" id="PS51293">
    <property type="entry name" value="SANT"/>
    <property type="match status" value="1"/>
</dbReference>
<dbReference type="Pfam" id="PF25299">
    <property type="entry name" value="ZZ_ADA2"/>
    <property type="match status" value="1"/>
</dbReference>
<reference evidence="12" key="1">
    <citation type="submission" date="2021-10" db="EMBL/GenBank/DDBJ databases">
        <title>Tropical sea cucumber genome reveals ecological adaptation and Cuvierian tubules defense mechanism.</title>
        <authorList>
            <person name="Chen T."/>
        </authorList>
    </citation>
    <scope>NUCLEOTIDE SEQUENCE</scope>
    <source>
        <strain evidence="12">Nanhai2018</strain>
        <tissue evidence="12">Muscle</tissue>
    </source>
</reference>
<dbReference type="PROSITE" id="PS50090">
    <property type="entry name" value="MYB_LIKE"/>
    <property type="match status" value="1"/>
</dbReference>
<dbReference type="PROSITE" id="PS51294">
    <property type="entry name" value="HTH_MYB"/>
    <property type="match status" value="1"/>
</dbReference>
<evidence type="ECO:0000256" key="4">
    <source>
        <dbReference type="ARBA" id="ARBA00023242"/>
    </source>
</evidence>
<dbReference type="InterPro" id="IPR055141">
    <property type="entry name" value="TADA2A_B-like_dom"/>
</dbReference>
<evidence type="ECO:0000259" key="7">
    <source>
        <dbReference type="PROSITE" id="PS50090"/>
    </source>
</evidence>
<protein>
    <recommendedName>
        <fullName evidence="5">Transcriptional adapter</fullName>
    </recommendedName>
</protein>
<keyword evidence="2 6" id="KW-0863">Zinc-finger</keyword>
<evidence type="ECO:0000256" key="2">
    <source>
        <dbReference type="ARBA" id="ARBA00022771"/>
    </source>
</evidence>
<organism evidence="12 13">
    <name type="scientific">Holothuria leucospilota</name>
    <name type="common">Black long sea cucumber</name>
    <name type="synonym">Mertensiothuria leucospilota</name>
    <dbReference type="NCBI Taxonomy" id="206669"/>
    <lineage>
        <taxon>Eukaryota</taxon>
        <taxon>Metazoa</taxon>
        <taxon>Echinodermata</taxon>
        <taxon>Eleutherozoa</taxon>
        <taxon>Echinozoa</taxon>
        <taxon>Holothuroidea</taxon>
        <taxon>Aspidochirotacea</taxon>
        <taxon>Aspidochirotida</taxon>
        <taxon>Holothuriidae</taxon>
        <taxon>Holothuria</taxon>
    </lineage>
</organism>
<evidence type="ECO:0000256" key="6">
    <source>
        <dbReference type="PROSITE-ProRule" id="PRU00228"/>
    </source>
</evidence>
<dbReference type="InterPro" id="IPR016827">
    <property type="entry name" value="Ada2/TADA2"/>
</dbReference>
<dbReference type="Pfam" id="PF22941">
    <property type="entry name" value="TADA2A-like_3rd"/>
    <property type="match status" value="1"/>
</dbReference>
<dbReference type="GO" id="GO:0008270">
    <property type="term" value="F:zinc ion binding"/>
    <property type="evidence" value="ECO:0007669"/>
    <property type="project" value="UniProtKB-KW"/>
</dbReference>
<evidence type="ECO:0000256" key="5">
    <source>
        <dbReference type="PIRNR" id="PIRNR025024"/>
    </source>
</evidence>
<feature type="domain" description="HTH myb-type" evidence="11">
    <location>
        <begin position="68"/>
        <end position="115"/>
    </location>
</feature>
<evidence type="ECO:0000259" key="11">
    <source>
        <dbReference type="PROSITE" id="PS51294"/>
    </source>
</evidence>
<dbReference type="InterPro" id="IPR007526">
    <property type="entry name" value="SWIRM"/>
</dbReference>
<dbReference type="SMART" id="SM00717">
    <property type="entry name" value="SANT"/>
    <property type="match status" value="1"/>
</dbReference>
<dbReference type="InterPro" id="IPR017930">
    <property type="entry name" value="Myb_dom"/>
</dbReference>
<feature type="domain" description="Myb-like" evidence="7">
    <location>
        <begin position="68"/>
        <end position="111"/>
    </location>
</feature>
<accession>A0A9Q1CD52</accession>
<dbReference type="CDD" id="cd00167">
    <property type="entry name" value="SANT"/>
    <property type="match status" value="1"/>
</dbReference>
<dbReference type="AlphaFoldDB" id="A0A9Q1CD52"/>
<evidence type="ECO:0000256" key="3">
    <source>
        <dbReference type="ARBA" id="ARBA00022833"/>
    </source>
</evidence>
<dbReference type="GO" id="GO:0006357">
    <property type="term" value="P:regulation of transcription by RNA polymerase II"/>
    <property type="evidence" value="ECO:0007669"/>
    <property type="project" value="InterPro"/>
</dbReference>
<dbReference type="Proteomes" id="UP001152320">
    <property type="component" value="Chromosome 4"/>
</dbReference>
<dbReference type="PROSITE" id="PS50135">
    <property type="entry name" value="ZF_ZZ_2"/>
    <property type="match status" value="1"/>
</dbReference>
<keyword evidence="5" id="KW-0805">Transcription regulation</keyword>
<dbReference type="GO" id="GO:0140672">
    <property type="term" value="C:ATAC complex"/>
    <property type="evidence" value="ECO:0007669"/>
    <property type="project" value="UniProtKB-ARBA"/>
</dbReference>
<dbReference type="PIRSF" id="PIRSF025024">
    <property type="entry name" value="Transcriptional_adaptor_2"/>
    <property type="match status" value="1"/>
</dbReference>
<dbReference type="FunFam" id="1.10.10.10:FF:000087">
    <property type="entry name" value="Transcriptional adapter 2"/>
    <property type="match status" value="1"/>
</dbReference>
<proteinExistence type="predicted"/>
<comment type="caution">
    <text evidence="12">The sequence shown here is derived from an EMBL/GenBank/DDBJ whole genome shotgun (WGS) entry which is preliminary data.</text>
</comment>
<keyword evidence="4 5" id="KW-0539">Nucleus</keyword>
<dbReference type="GO" id="GO:0003682">
    <property type="term" value="F:chromatin binding"/>
    <property type="evidence" value="ECO:0007669"/>
    <property type="project" value="TreeGrafter"/>
</dbReference>
<dbReference type="PROSITE" id="PS50934">
    <property type="entry name" value="SWIRM"/>
    <property type="match status" value="1"/>
</dbReference>
<evidence type="ECO:0000259" key="8">
    <source>
        <dbReference type="PROSITE" id="PS50135"/>
    </source>
</evidence>
<dbReference type="GO" id="GO:0006338">
    <property type="term" value="P:chromatin remodeling"/>
    <property type="evidence" value="ECO:0007669"/>
    <property type="project" value="TreeGrafter"/>
</dbReference>
<keyword evidence="3" id="KW-0862">Zinc</keyword>
<dbReference type="Gene3D" id="1.10.10.10">
    <property type="entry name" value="Winged helix-like DNA-binding domain superfamily/Winged helix DNA-binding domain"/>
    <property type="match status" value="1"/>
</dbReference>
<dbReference type="FunFam" id="1.10.10.60:FF:000110">
    <property type="entry name" value="Transcriptional adapter"/>
    <property type="match status" value="1"/>
</dbReference>
<dbReference type="InterPro" id="IPR009057">
    <property type="entry name" value="Homeodomain-like_sf"/>
</dbReference>
<dbReference type="Pfam" id="PF04433">
    <property type="entry name" value="SWIRM"/>
    <property type="match status" value="1"/>
</dbReference>
<dbReference type="Pfam" id="PF00249">
    <property type="entry name" value="Myb_DNA-binding"/>
    <property type="match status" value="1"/>
</dbReference>
<dbReference type="PANTHER" id="PTHR12374">
    <property type="entry name" value="TRANSCRIPTIONAL ADAPTOR 2 ADA2 -RELATED"/>
    <property type="match status" value="1"/>
</dbReference>
<feature type="domain" description="SANT" evidence="10">
    <location>
        <begin position="63"/>
        <end position="115"/>
    </location>
</feature>
<evidence type="ECO:0000313" key="13">
    <source>
        <dbReference type="Proteomes" id="UP001152320"/>
    </source>
</evidence>
<evidence type="ECO:0000259" key="10">
    <source>
        <dbReference type="PROSITE" id="PS51293"/>
    </source>
</evidence>
<keyword evidence="5" id="KW-0804">Transcription</keyword>
<dbReference type="OrthoDB" id="270417at2759"/>
<comment type="subcellular location">
    <subcellularLocation>
        <location evidence="5">Nucleus</location>
    </subcellularLocation>
</comment>
<dbReference type="SUPFAM" id="SSF46689">
    <property type="entry name" value="Homeodomain-like"/>
    <property type="match status" value="2"/>
</dbReference>
<name>A0A9Q1CD52_HOLLE</name>
<evidence type="ECO:0000256" key="1">
    <source>
        <dbReference type="ARBA" id="ARBA00022723"/>
    </source>
</evidence>
<dbReference type="PANTHER" id="PTHR12374:SF20">
    <property type="entry name" value="TRANSCRIPTIONAL ADAPTER 2-ALPHA"/>
    <property type="match status" value="1"/>
</dbReference>
<sequence>MAFLGLKHPVCPGCSSFLMEPYIGCLSCEAKTYICVSCFAKGWEGGSHQNNHQYEIITNDFPVLETQWTAKEEMKLLEALSDHGYGNWHDVSNHLQGRSKQECESHYNRVYLNNTKPMLPVFTSATIKKQKAIPCKACDDPPRPIGDSQRSADMAGYMPARSDYAKEYDNGAEWDVKDIYFQGEEDSLLTDLKYAAVDIYYNRLKERHARKKIIRDFGLLSIHKHHIQERNHDQAVRNIIEKMRKFSRLQTPFAHDKLVEGLVYELDLRKEVKRLQEFRKQGNRSFVAARMYDKLKFRREPSRIRRKTLLSEILSISNSSSACQQWLQRQALVDAGHKKLPLVVPLSSSRSSTPLDLTGYSGYERLNEKEKMQLCATVRILPEAFFEYKRIFQNECTKLGHLKLKQARNLIRIDVNKIRKVFDFLVKEGHINTS</sequence>
<evidence type="ECO:0000313" key="12">
    <source>
        <dbReference type="EMBL" id="KAJ8043383.1"/>
    </source>
</evidence>
<evidence type="ECO:0000259" key="9">
    <source>
        <dbReference type="PROSITE" id="PS50934"/>
    </source>
</evidence>
<keyword evidence="1" id="KW-0479">Metal-binding</keyword>
<dbReference type="GO" id="GO:0005634">
    <property type="term" value="C:nucleus"/>
    <property type="evidence" value="ECO:0007669"/>
    <property type="project" value="UniProtKB-SubCell"/>
</dbReference>
<feature type="domain" description="SWIRM" evidence="9">
    <location>
        <begin position="346"/>
        <end position="434"/>
    </location>
</feature>
<dbReference type="InterPro" id="IPR000433">
    <property type="entry name" value="Znf_ZZ"/>
</dbReference>
<dbReference type="InterPro" id="IPR017884">
    <property type="entry name" value="SANT_dom"/>
</dbReference>
<keyword evidence="13" id="KW-1185">Reference proteome</keyword>
<dbReference type="InterPro" id="IPR001005">
    <property type="entry name" value="SANT/Myb"/>
</dbReference>